<feature type="region of interest" description="Disordered" evidence="1">
    <location>
        <begin position="32"/>
        <end position="66"/>
    </location>
</feature>
<feature type="compositionally biased region" description="Polar residues" evidence="1">
    <location>
        <begin position="35"/>
        <end position="44"/>
    </location>
</feature>
<comment type="caution">
    <text evidence="2">The sequence shown here is derived from an EMBL/GenBank/DDBJ whole genome shotgun (WGS) entry which is preliminary data.</text>
</comment>
<reference evidence="2" key="1">
    <citation type="submission" date="2023-09" db="EMBL/GenBank/DDBJ databases">
        <title>Paucibacter sp. APW11 Genome sequencing and assembly.</title>
        <authorList>
            <person name="Kim I."/>
        </authorList>
    </citation>
    <scope>NUCLEOTIDE SEQUENCE</scope>
    <source>
        <strain evidence="2">APW11</strain>
    </source>
</reference>
<protein>
    <submittedName>
        <fullName evidence="2">Uncharacterized protein</fullName>
    </submittedName>
</protein>
<organism evidence="2 3">
    <name type="scientific">Roseateles aquae</name>
    <dbReference type="NCBI Taxonomy" id="3077235"/>
    <lineage>
        <taxon>Bacteria</taxon>
        <taxon>Pseudomonadati</taxon>
        <taxon>Pseudomonadota</taxon>
        <taxon>Betaproteobacteria</taxon>
        <taxon>Burkholderiales</taxon>
        <taxon>Sphaerotilaceae</taxon>
        <taxon>Roseateles</taxon>
    </lineage>
</organism>
<dbReference type="EMBL" id="JAVXZY010000001">
    <property type="protein sequence ID" value="MDT8997744.1"/>
    <property type="molecule type" value="Genomic_DNA"/>
</dbReference>
<name>A0ABU3P594_9BURK</name>
<sequence>MKPPACRGRRPLAHEVSQRMLTLRRTLTMERQRRQAQWQASLQQLDGEPDFVPQPLPSPALWRRRR</sequence>
<proteinExistence type="predicted"/>
<gene>
    <name evidence="2" type="ORF">RQP53_00480</name>
</gene>
<accession>A0ABU3P594</accession>
<evidence type="ECO:0000256" key="1">
    <source>
        <dbReference type="SAM" id="MobiDB-lite"/>
    </source>
</evidence>
<evidence type="ECO:0000313" key="2">
    <source>
        <dbReference type="EMBL" id="MDT8997744.1"/>
    </source>
</evidence>
<dbReference type="Proteomes" id="UP001246372">
    <property type="component" value="Unassembled WGS sequence"/>
</dbReference>
<keyword evidence="3" id="KW-1185">Reference proteome</keyword>
<evidence type="ECO:0000313" key="3">
    <source>
        <dbReference type="Proteomes" id="UP001246372"/>
    </source>
</evidence>
<dbReference type="RefSeq" id="WP_315647965.1">
    <property type="nucleotide sequence ID" value="NZ_JAVXZY010000001.1"/>
</dbReference>